<gene>
    <name evidence="2" type="ORF">HQ497_10425</name>
</gene>
<sequence>MDEILDSSLAEMASAISSRSMTSVALVRGFLDRIERKNPPLNALVYSTAEQAMQLAAKADADLQAGVLHGPLHGIPMTIKDSLDTKDAITTWGTLGRKDFRPGRDATCVARLRSAGGILMGKTNTPEFTLAFKTDNLVYGRTNNPYNLNLTPGGSSGGAAALIAAGATPFDIGTDTGGSIRLPSHFCGITGLKPTTGRVPCTGNALPTSGLLAALSQPGPMARQVADLGYLLDIIQGPDLFDPYSTDAQRYLMGAVDPSQLRIGYHTDNGISTPSVAIQAAIREALELFEANGQSVTDTRPPGVEMASFIYARLFGADGGDTLDLLLEDSHTEQPSPQIASSQTQTRPTIDQSEFNHALNLWDNYRSSMLGYFADFDILICPVNAHTAIGHDETEDMLSYSYTLAYNLTGWPAVVIRCGTDPQGLPIGLQIIARPFREDQCLAVAAWLEAALQQQHGGFSGPA</sequence>
<dbReference type="EMBL" id="JABMOJ010000392">
    <property type="protein sequence ID" value="NQV65767.1"/>
    <property type="molecule type" value="Genomic_DNA"/>
</dbReference>
<evidence type="ECO:0000259" key="1">
    <source>
        <dbReference type="Pfam" id="PF01425"/>
    </source>
</evidence>
<accession>A0A972VZX5</accession>
<dbReference type="GO" id="GO:0012505">
    <property type="term" value="C:endomembrane system"/>
    <property type="evidence" value="ECO:0007669"/>
    <property type="project" value="TreeGrafter"/>
</dbReference>
<dbReference type="InterPro" id="IPR052739">
    <property type="entry name" value="FAAH2"/>
</dbReference>
<dbReference type="Gene3D" id="3.90.1300.10">
    <property type="entry name" value="Amidase signature (AS) domain"/>
    <property type="match status" value="1"/>
</dbReference>
<dbReference type="PANTHER" id="PTHR43372">
    <property type="entry name" value="FATTY-ACID AMIDE HYDROLASE"/>
    <property type="match status" value="1"/>
</dbReference>
<evidence type="ECO:0000313" key="3">
    <source>
        <dbReference type="Proteomes" id="UP000754644"/>
    </source>
</evidence>
<dbReference type="PANTHER" id="PTHR43372:SF4">
    <property type="entry name" value="FATTY-ACID AMIDE HYDROLASE 2"/>
    <property type="match status" value="1"/>
</dbReference>
<feature type="domain" description="Amidase" evidence="1">
    <location>
        <begin position="26"/>
        <end position="442"/>
    </location>
</feature>
<proteinExistence type="predicted"/>
<organism evidence="2 3">
    <name type="scientific">SAR86 cluster bacterium</name>
    <dbReference type="NCBI Taxonomy" id="2030880"/>
    <lineage>
        <taxon>Bacteria</taxon>
        <taxon>Pseudomonadati</taxon>
        <taxon>Pseudomonadota</taxon>
        <taxon>Gammaproteobacteria</taxon>
        <taxon>SAR86 cluster</taxon>
    </lineage>
</organism>
<name>A0A972VZX5_9GAMM</name>
<reference evidence="2" key="1">
    <citation type="submission" date="2020-05" db="EMBL/GenBank/DDBJ databases">
        <title>Sulfur intermediates as new biogeochemical hubs in an aquatic model microbial ecosystem.</title>
        <authorList>
            <person name="Vigneron A."/>
        </authorList>
    </citation>
    <scope>NUCLEOTIDE SEQUENCE</scope>
    <source>
        <strain evidence="2">Bin.250</strain>
    </source>
</reference>
<dbReference type="InterPro" id="IPR036928">
    <property type="entry name" value="AS_sf"/>
</dbReference>
<comment type="caution">
    <text evidence="2">The sequence shown here is derived from an EMBL/GenBank/DDBJ whole genome shotgun (WGS) entry which is preliminary data.</text>
</comment>
<protein>
    <submittedName>
        <fullName evidence="2">Amidase</fullName>
    </submittedName>
</protein>
<dbReference type="Proteomes" id="UP000754644">
    <property type="component" value="Unassembled WGS sequence"/>
</dbReference>
<dbReference type="Pfam" id="PF01425">
    <property type="entry name" value="Amidase"/>
    <property type="match status" value="1"/>
</dbReference>
<dbReference type="InterPro" id="IPR023631">
    <property type="entry name" value="Amidase_dom"/>
</dbReference>
<dbReference type="SUPFAM" id="SSF75304">
    <property type="entry name" value="Amidase signature (AS) enzymes"/>
    <property type="match status" value="1"/>
</dbReference>
<dbReference type="AlphaFoldDB" id="A0A972VZX5"/>
<evidence type="ECO:0000313" key="2">
    <source>
        <dbReference type="EMBL" id="NQV65767.1"/>
    </source>
</evidence>